<evidence type="ECO:0000313" key="8">
    <source>
        <dbReference type="Proteomes" id="UP001597541"/>
    </source>
</evidence>
<accession>A0ABW5PCC9</accession>
<evidence type="ECO:0000259" key="6">
    <source>
        <dbReference type="PROSITE" id="PS50830"/>
    </source>
</evidence>
<dbReference type="PROSITE" id="PS50830">
    <property type="entry name" value="TNASE_3"/>
    <property type="match status" value="1"/>
</dbReference>
<organism evidence="7 8">
    <name type="scientific">Paenibacillus gansuensis</name>
    <dbReference type="NCBI Taxonomy" id="306542"/>
    <lineage>
        <taxon>Bacteria</taxon>
        <taxon>Bacillati</taxon>
        <taxon>Bacillota</taxon>
        <taxon>Bacilli</taxon>
        <taxon>Bacillales</taxon>
        <taxon>Paenibacillaceae</taxon>
        <taxon>Paenibacillus</taxon>
    </lineage>
</organism>
<dbReference type="SUPFAM" id="SSF50199">
    <property type="entry name" value="Staphylococcal nuclease"/>
    <property type="match status" value="1"/>
</dbReference>
<feature type="compositionally biased region" description="Polar residues" evidence="4">
    <location>
        <begin position="197"/>
        <end position="206"/>
    </location>
</feature>
<dbReference type="PANTHER" id="PTHR12302">
    <property type="entry name" value="EBNA2 BINDING PROTEIN P100"/>
    <property type="match status" value="1"/>
</dbReference>
<keyword evidence="8" id="KW-1185">Reference proteome</keyword>
<feature type="region of interest" description="Disordered" evidence="4">
    <location>
        <begin position="170"/>
        <end position="215"/>
    </location>
</feature>
<evidence type="ECO:0000256" key="5">
    <source>
        <dbReference type="SAM" id="SignalP"/>
    </source>
</evidence>
<feature type="signal peptide" evidence="5">
    <location>
        <begin position="1"/>
        <end position="23"/>
    </location>
</feature>
<feature type="domain" description="TNase-like" evidence="6">
    <location>
        <begin position="46"/>
        <end position="176"/>
    </location>
</feature>
<dbReference type="PANTHER" id="PTHR12302:SF3">
    <property type="entry name" value="SERINE_THREONINE-PROTEIN KINASE 31"/>
    <property type="match status" value="1"/>
</dbReference>
<dbReference type="InterPro" id="IPR035437">
    <property type="entry name" value="SNase_OB-fold_sf"/>
</dbReference>
<proteinExistence type="predicted"/>
<comment type="caution">
    <text evidence="7">The sequence shown here is derived from an EMBL/GenBank/DDBJ whole genome shotgun (WGS) entry which is preliminary data.</text>
</comment>
<feature type="compositionally biased region" description="Polar residues" evidence="4">
    <location>
        <begin position="174"/>
        <end position="190"/>
    </location>
</feature>
<feature type="chain" id="PRO_5046323109" evidence="5">
    <location>
        <begin position="24"/>
        <end position="261"/>
    </location>
</feature>
<dbReference type="SMART" id="SM00318">
    <property type="entry name" value="SNc"/>
    <property type="match status" value="1"/>
</dbReference>
<keyword evidence="2" id="KW-0255">Endonuclease</keyword>
<dbReference type="Gene3D" id="2.40.50.90">
    <property type="match status" value="1"/>
</dbReference>
<dbReference type="PROSITE" id="PS51257">
    <property type="entry name" value="PROKAR_LIPOPROTEIN"/>
    <property type="match status" value="1"/>
</dbReference>
<dbReference type="EMBL" id="JBHUME010000007">
    <property type="protein sequence ID" value="MFD2612900.1"/>
    <property type="molecule type" value="Genomic_DNA"/>
</dbReference>
<evidence type="ECO:0000256" key="3">
    <source>
        <dbReference type="ARBA" id="ARBA00022801"/>
    </source>
</evidence>
<gene>
    <name evidence="7" type="ORF">ACFSUF_10755</name>
</gene>
<dbReference type="Pfam" id="PF00565">
    <property type="entry name" value="SNase"/>
    <property type="match status" value="1"/>
</dbReference>
<sequence>MKRYIAAGLLALLLLITGCSTTAGNKNNNQEIADIISRYPNLEGHRYTLETVKRMVDGDTLETGSGNKVRLIGVNTPETVKPNSPVEFFAKEASEYSKTRLTGRKVYLFQDTGNTDRYGRWLRYVFIAGESEMFNEELLRKGYANTMTVPPNVMYAKRFVKLEREAREAGTGLWGTSGQESGDNTGASSSRPERTTEPSSANTESEVSVRCNGPVVKGNINSKGQKIYHVSGGRYYEQTKAEETFCSEKEAAAAGYRKSRS</sequence>
<dbReference type="Proteomes" id="UP001597541">
    <property type="component" value="Unassembled WGS sequence"/>
</dbReference>
<evidence type="ECO:0000313" key="7">
    <source>
        <dbReference type="EMBL" id="MFD2612900.1"/>
    </source>
</evidence>
<keyword evidence="1" id="KW-0540">Nuclease</keyword>
<keyword evidence="5" id="KW-0732">Signal</keyword>
<protein>
    <submittedName>
        <fullName evidence="7">Thermonuclease family protein</fullName>
    </submittedName>
</protein>
<dbReference type="RefSeq" id="WP_377602750.1">
    <property type="nucleotide sequence ID" value="NZ_JBHUME010000007.1"/>
</dbReference>
<evidence type="ECO:0000256" key="1">
    <source>
        <dbReference type="ARBA" id="ARBA00022722"/>
    </source>
</evidence>
<name>A0ABW5PCC9_9BACL</name>
<reference evidence="8" key="1">
    <citation type="journal article" date="2019" name="Int. J. Syst. Evol. Microbiol.">
        <title>The Global Catalogue of Microorganisms (GCM) 10K type strain sequencing project: providing services to taxonomists for standard genome sequencing and annotation.</title>
        <authorList>
            <consortium name="The Broad Institute Genomics Platform"/>
            <consortium name="The Broad Institute Genome Sequencing Center for Infectious Disease"/>
            <person name="Wu L."/>
            <person name="Ma J."/>
        </authorList>
    </citation>
    <scope>NUCLEOTIDE SEQUENCE [LARGE SCALE GENOMIC DNA]</scope>
    <source>
        <strain evidence="8">KCTC 3950</strain>
    </source>
</reference>
<evidence type="ECO:0000256" key="2">
    <source>
        <dbReference type="ARBA" id="ARBA00022759"/>
    </source>
</evidence>
<dbReference type="InterPro" id="IPR016071">
    <property type="entry name" value="Staphylococal_nuclease_OB-fold"/>
</dbReference>
<keyword evidence="3" id="KW-0378">Hydrolase</keyword>
<evidence type="ECO:0000256" key="4">
    <source>
        <dbReference type="SAM" id="MobiDB-lite"/>
    </source>
</evidence>